<comment type="catalytic activity">
    <reaction evidence="1 9 10">
        <text>[protein]-peptidylproline (omega=180) = [protein]-peptidylproline (omega=0)</text>
        <dbReference type="Rhea" id="RHEA:16237"/>
        <dbReference type="Rhea" id="RHEA-COMP:10747"/>
        <dbReference type="Rhea" id="RHEA-COMP:10748"/>
        <dbReference type="ChEBI" id="CHEBI:83833"/>
        <dbReference type="ChEBI" id="CHEBI:83834"/>
        <dbReference type="EC" id="5.2.1.8"/>
    </reaction>
</comment>
<dbReference type="STRING" id="1936003.STSP2_00084"/>
<dbReference type="PANTHER" id="PTHR47861">
    <property type="entry name" value="FKBP-TYPE PEPTIDYL-PROLYL CIS-TRANS ISOMERASE SLYD"/>
    <property type="match status" value="1"/>
</dbReference>
<dbReference type="KEGG" id="alus:STSP2_00084"/>
<comment type="subcellular location">
    <subcellularLocation>
        <location evidence="2">Cytoplasm</location>
    </subcellularLocation>
</comment>
<evidence type="ECO:0000256" key="9">
    <source>
        <dbReference type="PROSITE-ProRule" id="PRU00277"/>
    </source>
</evidence>
<evidence type="ECO:0000256" key="5">
    <source>
        <dbReference type="ARBA" id="ARBA00023110"/>
    </source>
</evidence>
<evidence type="ECO:0000259" key="11">
    <source>
        <dbReference type="PROSITE" id="PS50059"/>
    </source>
</evidence>
<dbReference type="RefSeq" id="WP_146658807.1">
    <property type="nucleotide sequence ID" value="NZ_CP019791.1"/>
</dbReference>
<proteinExistence type="inferred from homology"/>
<dbReference type="OrthoDB" id="9808891at2"/>
<dbReference type="EC" id="5.2.1.8" evidence="10"/>
<dbReference type="EMBL" id="CP019791">
    <property type="protein sequence ID" value="AQT66946.1"/>
    <property type="molecule type" value="Genomic_DNA"/>
</dbReference>
<evidence type="ECO:0000256" key="10">
    <source>
        <dbReference type="RuleBase" id="RU003915"/>
    </source>
</evidence>
<keyword evidence="13" id="KW-1185">Reference proteome</keyword>
<evidence type="ECO:0000256" key="6">
    <source>
        <dbReference type="ARBA" id="ARBA00023186"/>
    </source>
</evidence>
<keyword evidence="6" id="KW-0143">Chaperone</keyword>
<evidence type="ECO:0000256" key="2">
    <source>
        <dbReference type="ARBA" id="ARBA00004496"/>
    </source>
</evidence>
<dbReference type="AlphaFoldDB" id="A0A1U9NHG0"/>
<protein>
    <recommendedName>
        <fullName evidence="10">Peptidyl-prolyl cis-trans isomerase</fullName>
        <ecNumber evidence="10">5.2.1.8</ecNumber>
    </recommendedName>
</protein>
<dbReference type="GO" id="GO:0042026">
    <property type="term" value="P:protein refolding"/>
    <property type="evidence" value="ECO:0007669"/>
    <property type="project" value="UniProtKB-ARBA"/>
</dbReference>
<dbReference type="InterPro" id="IPR046357">
    <property type="entry name" value="PPIase_dom_sf"/>
</dbReference>
<dbReference type="GO" id="GO:0003755">
    <property type="term" value="F:peptidyl-prolyl cis-trans isomerase activity"/>
    <property type="evidence" value="ECO:0007669"/>
    <property type="project" value="UniProtKB-UniRule"/>
</dbReference>
<sequence length="143" mass="15625">MSQAKKGDQVKVHYTGKLDDGTVFDSSEGRDPLDFELGAGQVIPGFEQGTEGMEPGESKTIKIECKDAYGERREEMVQKVSKQELPDDVDPQIGQQYRVPLQNGGSVVVTVSEVTDEDVTLDANHPLAGKNLTFDIELVEIGE</sequence>
<accession>A0A1U9NHG0</accession>
<dbReference type="PROSITE" id="PS50059">
    <property type="entry name" value="FKBP_PPIASE"/>
    <property type="match status" value="1"/>
</dbReference>
<comment type="function">
    <text evidence="8">Also involved in hydrogenase metallocenter assembly, probably by participating in the nickel insertion step. This function in hydrogenase biosynthesis requires chaperone activity and the presence of the metal-binding domain, but not PPIase activity.</text>
</comment>
<evidence type="ECO:0000313" key="12">
    <source>
        <dbReference type="EMBL" id="AQT66946.1"/>
    </source>
</evidence>
<dbReference type="InterPro" id="IPR001179">
    <property type="entry name" value="PPIase_FKBP_dom"/>
</dbReference>
<feature type="domain" description="PPIase FKBP-type" evidence="11">
    <location>
        <begin position="7"/>
        <end position="88"/>
    </location>
</feature>
<evidence type="ECO:0000256" key="7">
    <source>
        <dbReference type="ARBA" id="ARBA00023235"/>
    </source>
</evidence>
<dbReference type="Proteomes" id="UP000189674">
    <property type="component" value="Chromosome"/>
</dbReference>
<gene>
    <name evidence="12" type="primary">fkpB</name>
    <name evidence="12" type="ORF">STSP2_00084</name>
</gene>
<dbReference type="PANTHER" id="PTHR47861:SF3">
    <property type="entry name" value="FKBP-TYPE PEPTIDYL-PROLYL CIS-TRANS ISOMERASE SLYD"/>
    <property type="match status" value="1"/>
</dbReference>
<keyword evidence="4" id="KW-0963">Cytoplasm</keyword>
<comment type="similarity">
    <text evidence="3 10">Belongs to the FKBP-type PPIase family.</text>
</comment>
<name>A0A1U9NHG0_9BACT</name>
<dbReference type="Pfam" id="PF00254">
    <property type="entry name" value="FKBP_C"/>
    <property type="match status" value="1"/>
</dbReference>
<evidence type="ECO:0000256" key="3">
    <source>
        <dbReference type="ARBA" id="ARBA00006577"/>
    </source>
</evidence>
<evidence type="ECO:0000313" key="13">
    <source>
        <dbReference type="Proteomes" id="UP000189674"/>
    </source>
</evidence>
<organism evidence="12 13">
    <name type="scientific">Anaerohalosphaera lusitana</name>
    <dbReference type="NCBI Taxonomy" id="1936003"/>
    <lineage>
        <taxon>Bacteria</taxon>
        <taxon>Pseudomonadati</taxon>
        <taxon>Planctomycetota</taxon>
        <taxon>Phycisphaerae</taxon>
        <taxon>Sedimentisphaerales</taxon>
        <taxon>Anaerohalosphaeraceae</taxon>
        <taxon>Anaerohalosphaera</taxon>
    </lineage>
</organism>
<reference evidence="13" key="1">
    <citation type="submission" date="2017-02" db="EMBL/GenBank/DDBJ databases">
        <title>Comparative genomics and description of representatives of a novel lineage of planctomycetes thriving in anoxic sediments.</title>
        <authorList>
            <person name="Spring S."/>
            <person name="Bunk B."/>
            <person name="Sproer C."/>
        </authorList>
    </citation>
    <scope>NUCLEOTIDE SEQUENCE [LARGE SCALE GENOMIC DNA]</scope>
    <source>
        <strain evidence="13">ST-NAGAB-D1</strain>
    </source>
</reference>
<dbReference type="Gene3D" id="3.10.50.40">
    <property type="match status" value="1"/>
</dbReference>
<evidence type="ECO:0000256" key="4">
    <source>
        <dbReference type="ARBA" id="ARBA00022490"/>
    </source>
</evidence>
<evidence type="ECO:0000256" key="8">
    <source>
        <dbReference type="ARBA" id="ARBA00037071"/>
    </source>
</evidence>
<dbReference type="GO" id="GO:0005737">
    <property type="term" value="C:cytoplasm"/>
    <property type="evidence" value="ECO:0007669"/>
    <property type="project" value="UniProtKB-SubCell"/>
</dbReference>
<dbReference type="SUPFAM" id="SSF54534">
    <property type="entry name" value="FKBP-like"/>
    <property type="match status" value="1"/>
</dbReference>
<keyword evidence="7 9" id="KW-0413">Isomerase</keyword>
<keyword evidence="5 9" id="KW-0697">Rotamase</keyword>
<evidence type="ECO:0000256" key="1">
    <source>
        <dbReference type="ARBA" id="ARBA00000971"/>
    </source>
</evidence>